<feature type="region of interest" description="Disordered" evidence="1">
    <location>
        <begin position="289"/>
        <end position="314"/>
    </location>
</feature>
<organism evidence="2 3">
    <name type="scientific">Variovorax terrae</name>
    <dbReference type="NCBI Taxonomy" id="2923278"/>
    <lineage>
        <taxon>Bacteria</taxon>
        <taxon>Pseudomonadati</taxon>
        <taxon>Pseudomonadota</taxon>
        <taxon>Betaproteobacteria</taxon>
        <taxon>Burkholderiales</taxon>
        <taxon>Comamonadaceae</taxon>
        <taxon>Variovorax</taxon>
    </lineage>
</organism>
<keyword evidence="2" id="KW-0456">Lyase</keyword>
<dbReference type="SUPFAM" id="SSF51621">
    <property type="entry name" value="Phosphoenolpyruvate/pyruvate domain"/>
    <property type="match status" value="1"/>
</dbReference>
<keyword evidence="3" id="KW-1185">Reference proteome</keyword>
<reference evidence="2" key="1">
    <citation type="submission" date="2022-03" db="EMBL/GenBank/DDBJ databases">
        <authorList>
            <person name="Woo C.Y."/>
        </authorList>
    </citation>
    <scope>NUCLEOTIDE SEQUENCE</scope>
    <source>
        <strain evidence="2">CYS-02</strain>
    </source>
</reference>
<proteinExistence type="predicted"/>
<dbReference type="RefSeq" id="WP_243306605.1">
    <property type="nucleotide sequence ID" value="NZ_JALGBI010000001.1"/>
</dbReference>
<comment type="caution">
    <text evidence="2">The sequence shown here is derived from an EMBL/GenBank/DDBJ whole genome shotgun (WGS) entry which is preliminary data.</text>
</comment>
<dbReference type="EMBL" id="JALGBI010000001">
    <property type="protein sequence ID" value="MCJ0764035.1"/>
    <property type="molecule type" value="Genomic_DNA"/>
</dbReference>
<evidence type="ECO:0000256" key="1">
    <source>
        <dbReference type="SAM" id="MobiDB-lite"/>
    </source>
</evidence>
<dbReference type="InterPro" id="IPR040442">
    <property type="entry name" value="Pyrv_kinase-like_dom_sf"/>
</dbReference>
<protein>
    <submittedName>
        <fullName evidence="2">Isocitrate lyase/PEP mutase family protein</fullName>
    </submittedName>
</protein>
<sequence length="314" mass="34198">MRELLARNEILVMPGGFSPLLAKMAQEAGFESFFLAGSQLSAFLYGYPDTGVVGLRDFVDHARHIAARVDIPVLVDFDTGFGNAVNVWYAVQECVRSGAAALQIEDQEAPKKSGTLAGRRCISQREAVGKIRAAIDARQAIDPEFVVCARVDALGAEGETWESTLARCQAYADEGGADLIWLNSSQTREQLEEVCRKVKVPVLTIWGGAGPPPTPKELEALGVRVALYPTITASVGMQAAWHVLHDFKARGLPAIAEWQAQMRNGPYGVPNLAALTGLPKVRELEASFIPPESQRDYETTWGHRPAQEASENQR</sequence>
<dbReference type="PANTHER" id="PTHR42905">
    <property type="entry name" value="PHOSPHOENOLPYRUVATE CARBOXYLASE"/>
    <property type="match status" value="1"/>
</dbReference>
<dbReference type="Gene3D" id="3.20.20.60">
    <property type="entry name" value="Phosphoenolpyruvate-binding domains"/>
    <property type="match status" value="1"/>
</dbReference>
<gene>
    <name evidence="2" type="ORF">MMF98_12535</name>
</gene>
<dbReference type="AlphaFoldDB" id="A0A9X1VVI1"/>
<dbReference type="PANTHER" id="PTHR42905:SF5">
    <property type="entry name" value="CARBOXYVINYL-CARBOXYPHOSPHONATE PHOSPHORYLMUTASE, CHLOROPLASTIC"/>
    <property type="match status" value="1"/>
</dbReference>
<dbReference type="InterPro" id="IPR015813">
    <property type="entry name" value="Pyrv/PenolPyrv_kinase-like_dom"/>
</dbReference>
<evidence type="ECO:0000313" key="2">
    <source>
        <dbReference type="EMBL" id="MCJ0764035.1"/>
    </source>
</evidence>
<name>A0A9X1VVI1_9BURK</name>
<dbReference type="GO" id="GO:0016833">
    <property type="term" value="F:oxo-acid-lyase activity"/>
    <property type="evidence" value="ECO:0007669"/>
    <property type="project" value="UniProtKB-ARBA"/>
</dbReference>
<evidence type="ECO:0000313" key="3">
    <source>
        <dbReference type="Proteomes" id="UP001139447"/>
    </source>
</evidence>
<dbReference type="InterPro" id="IPR039556">
    <property type="entry name" value="ICL/PEPM"/>
</dbReference>
<accession>A0A9X1VVI1</accession>
<dbReference type="Pfam" id="PF13714">
    <property type="entry name" value="PEP_mutase"/>
    <property type="match status" value="1"/>
</dbReference>
<dbReference type="CDD" id="cd00377">
    <property type="entry name" value="ICL_PEPM"/>
    <property type="match status" value="1"/>
</dbReference>
<dbReference type="Proteomes" id="UP001139447">
    <property type="component" value="Unassembled WGS sequence"/>
</dbReference>